<feature type="domain" description="CMP/dCMP-type deaminase" evidence="2">
    <location>
        <begin position="1"/>
        <end position="127"/>
    </location>
</feature>
<dbReference type="InterPro" id="IPR050202">
    <property type="entry name" value="Cyt/Deoxycyt_deaminase"/>
</dbReference>
<evidence type="ECO:0000256" key="1">
    <source>
        <dbReference type="ARBA" id="ARBA00006576"/>
    </source>
</evidence>
<dbReference type="PANTHER" id="PTHR11644:SF2">
    <property type="entry name" value="CYTIDINE DEAMINASE"/>
    <property type="match status" value="1"/>
</dbReference>
<accession>A0A1S1HPJ6</accession>
<dbReference type="Gene3D" id="3.40.140.10">
    <property type="entry name" value="Cytidine Deaminase, domain 2"/>
    <property type="match status" value="1"/>
</dbReference>
<dbReference type="GO" id="GO:0008270">
    <property type="term" value="F:zinc ion binding"/>
    <property type="evidence" value="ECO:0007669"/>
    <property type="project" value="TreeGrafter"/>
</dbReference>
<evidence type="ECO:0000313" key="3">
    <source>
        <dbReference type="EMBL" id="OHT23762.1"/>
    </source>
</evidence>
<evidence type="ECO:0000313" key="4">
    <source>
        <dbReference type="Proteomes" id="UP000179588"/>
    </source>
</evidence>
<gene>
    <name evidence="3" type="ORF">A3Q29_20030</name>
</gene>
<name>A0A1S1HPJ6_PROST</name>
<dbReference type="PANTHER" id="PTHR11644">
    <property type="entry name" value="CYTIDINE DEAMINASE"/>
    <property type="match status" value="1"/>
</dbReference>
<evidence type="ECO:0000259" key="2">
    <source>
        <dbReference type="PROSITE" id="PS51747"/>
    </source>
</evidence>
<keyword evidence="4" id="KW-1185">Reference proteome</keyword>
<comment type="similarity">
    <text evidence="1">Belongs to the cytidine and deoxycytidylate deaminase family.</text>
</comment>
<dbReference type="GO" id="GO:0072527">
    <property type="term" value="P:pyrimidine-containing compound metabolic process"/>
    <property type="evidence" value="ECO:0007669"/>
    <property type="project" value="UniProtKB-ARBA"/>
</dbReference>
<dbReference type="InterPro" id="IPR002125">
    <property type="entry name" value="CMP_dCMP_dom"/>
</dbReference>
<protein>
    <submittedName>
        <fullName evidence="3">Cytidine deaminase</fullName>
    </submittedName>
</protein>
<dbReference type="GO" id="GO:0005829">
    <property type="term" value="C:cytosol"/>
    <property type="evidence" value="ECO:0007669"/>
    <property type="project" value="TreeGrafter"/>
</dbReference>
<dbReference type="AlphaFoldDB" id="A0A1S1HPJ6"/>
<dbReference type="EMBL" id="LVIE01000172">
    <property type="protein sequence ID" value="OHT23762.1"/>
    <property type="molecule type" value="Genomic_DNA"/>
</dbReference>
<dbReference type="GO" id="GO:0055086">
    <property type="term" value="P:nucleobase-containing small molecule metabolic process"/>
    <property type="evidence" value="ECO:0007669"/>
    <property type="project" value="UniProtKB-ARBA"/>
</dbReference>
<reference evidence="3 4" key="1">
    <citation type="submission" date="2016-03" db="EMBL/GenBank/DDBJ databases">
        <title>Genome sequence of Providencia stuartii strain, isolated from the salivary glands of larval Lucilia sericata.</title>
        <authorList>
            <person name="Yuan Y."/>
            <person name="Zhang Y."/>
            <person name="Fu S."/>
            <person name="Crippen T.L."/>
            <person name="Visi D."/>
            <person name="Benbow M.E."/>
            <person name="Allen M."/>
            <person name="Tomberlin J.K."/>
            <person name="Sze S.-H."/>
            <person name="Tarone A.M."/>
        </authorList>
    </citation>
    <scope>NUCLEOTIDE SEQUENCE [LARGE SCALE GENOMIC DNA]</scope>
    <source>
        <strain evidence="3 4">Crippen</strain>
    </source>
</reference>
<dbReference type="InterPro" id="IPR016193">
    <property type="entry name" value="Cytidine_deaminase-like"/>
</dbReference>
<sequence length="132" mass="14279">MNMKHLIEIAKKYAKPTVVSHYIESGYVAAALETENGEVYTGISIDTACSLGFCAEHGAVAELLKAGGSVVKAMVAVDSTGNVVPPCGRCRELVSQLSNKNKQTRVAVDNDTEMTLEQLMPFDWKATQNRES</sequence>
<dbReference type="PROSITE" id="PS51747">
    <property type="entry name" value="CYT_DCMP_DEAMINASES_2"/>
    <property type="match status" value="1"/>
</dbReference>
<dbReference type="CDD" id="cd01283">
    <property type="entry name" value="cytidine_deaminase"/>
    <property type="match status" value="1"/>
</dbReference>
<proteinExistence type="inferred from homology"/>
<organism evidence="3 4">
    <name type="scientific">Providencia stuartii</name>
    <dbReference type="NCBI Taxonomy" id="588"/>
    <lineage>
        <taxon>Bacteria</taxon>
        <taxon>Pseudomonadati</taxon>
        <taxon>Pseudomonadota</taxon>
        <taxon>Gammaproteobacteria</taxon>
        <taxon>Enterobacterales</taxon>
        <taxon>Morganellaceae</taxon>
        <taxon>Providencia</taxon>
    </lineage>
</organism>
<dbReference type="GO" id="GO:0004126">
    <property type="term" value="F:cytidine deaminase activity"/>
    <property type="evidence" value="ECO:0007669"/>
    <property type="project" value="UniProtKB-ARBA"/>
</dbReference>
<dbReference type="SUPFAM" id="SSF53927">
    <property type="entry name" value="Cytidine deaminase-like"/>
    <property type="match status" value="1"/>
</dbReference>
<comment type="caution">
    <text evidence="3">The sequence shown here is derived from an EMBL/GenBank/DDBJ whole genome shotgun (WGS) entry which is preliminary data.</text>
</comment>
<dbReference type="Proteomes" id="UP000179588">
    <property type="component" value="Unassembled WGS sequence"/>
</dbReference>
<dbReference type="Pfam" id="PF00383">
    <property type="entry name" value="dCMP_cyt_deam_1"/>
    <property type="match status" value="1"/>
</dbReference>